<sequence>MPTTTGKNMSTFQAAFHAFRCADLPLRRPGAGLASASVGLELRRRVSQRVVTAIASLLLRQMGYSVLFMEQGKPFPAAVQLHASLEVWDPELPTGYEDAGFVGYEGDSGWWISKSLADQLLGADPKFIWLFHD</sequence>
<gene>
    <name evidence="1" type="ORF">SCF082_LOCUS6261</name>
</gene>
<accession>A0ABP0ID25</accession>
<organism evidence="1 2">
    <name type="scientific">Durusdinium trenchii</name>
    <dbReference type="NCBI Taxonomy" id="1381693"/>
    <lineage>
        <taxon>Eukaryota</taxon>
        <taxon>Sar</taxon>
        <taxon>Alveolata</taxon>
        <taxon>Dinophyceae</taxon>
        <taxon>Suessiales</taxon>
        <taxon>Symbiodiniaceae</taxon>
        <taxon>Durusdinium</taxon>
    </lineage>
</organism>
<reference evidence="1 2" key="1">
    <citation type="submission" date="2024-02" db="EMBL/GenBank/DDBJ databases">
        <authorList>
            <person name="Chen Y."/>
            <person name="Shah S."/>
            <person name="Dougan E. K."/>
            <person name="Thang M."/>
            <person name="Chan C."/>
        </authorList>
    </citation>
    <scope>NUCLEOTIDE SEQUENCE [LARGE SCALE GENOMIC DNA]</scope>
</reference>
<evidence type="ECO:0000313" key="2">
    <source>
        <dbReference type="Proteomes" id="UP001642464"/>
    </source>
</evidence>
<protein>
    <submittedName>
        <fullName evidence="1">Uncharacterized protein</fullName>
    </submittedName>
</protein>
<dbReference type="EMBL" id="CAXAMM010003447">
    <property type="protein sequence ID" value="CAK8999917.1"/>
    <property type="molecule type" value="Genomic_DNA"/>
</dbReference>
<proteinExistence type="predicted"/>
<comment type="caution">
    <text evidence="1">The sequence shown here is derived from an EMBL/GenBank/DDBJ whole genome shotgun (WGS) entry which is preliminary data.</text>
</comment>
<dbReference type="Proteomes" id="UP001642464">
    <property type="component" value="Unassembled WGS sequence"/>
</dbReference>
<evidence type="ECO:0000313" key="1">
    <source>
        <dbReference type="EMBL" id="CAK8999917.1"/>
    </source>
</evidence>
<keyword evidence="2" id="KW-1185">Reference proteome</keyword>
<name>A0ABP0ID25_9DINO</name>